<comment type="caution">
    <text evidence="6">The sequence shown here is derived from an EMBL/GenBank/DDBJ whole genome shotgun (WGS) entry which is preliminary data.</text>
</comment>
<evidence type="ECO:0000313" key="6">
    <source>
        <dbReference type="EMBL" id="TEB09897.1"/>
    </source>
</evidence>
<evidence type="ECO:0000256" key="4">
    <source>
        <dbReference type="ARBA" id="ARBA00023014"/>
    </source>
</evidence>
<keyword evidence="4" id="KW-0411">Iron-sulfur</keyword>
<keyword evidence="2" id="KW-0560">Oxidoreductase</keyword>
<accession>A0A4Y7RNL5</accession>
<proteinExistence type="predicted"/>
<dbReference type="InterPro" id="IPR003813">
    <property type="entry name" value="MvhD/FlpD"/>
</dbReference>
<keyword evidence="7" id="KW-1185">Reference proteome</keyword>
<feature type="domain" description="F420-non-reducing hydrogenase iron-sulfur subunit D" evidence="5">
    <location>
        <begin position="2"/>
        <end position="44"/>
    </location>
</feature>
<organism evidence="6 7">
    <name type="scientific">Pelotomaculum propionicicum</name>
    <dbReference type="NCBI Taxonomy" id="258475"/>
    <lineage>
        <taxon>Bacteria</taxon>
        <taxon>Bacillati</taxon>
        <taxon>Bacillota</taxon>
        <taxon>Clostridia</taxon>
        <taxon>Eubacteriales</taxon>
        <taxon>Desulfotomaculaceae</taxon>
        <taxon>Pelotomaculum</taxon>
    </lineage>
</organism>
<evidence type="ECO:0000313" key="7">
    <source>
        <dbReference type="Proteomes" id="UP000297597"/>
    </source>
</evidence>
<evidence type="ECO:0000256" key="3">
    <source>
        <dbReference type="ARBA" id="ARBA00023004"/>
    </source>
</evidence>
<dbReference type="GO" id="GO:0051536">
    <property type="term" value="F:iron-sulfur cluster binding"/>
    <property type="evidence" value="ECO:0007669"/>
    <property type="project" value="UniProtKB-KW"/>
</dbReference>
<dbReference type="GO" id="GO:0016491">
    <property type="term" value="F:oxidoreductase activity"/>
    <property type="evidence" value="ECO:0007669"/>
    <property type="project" value="UniProtKB-KW"/>
</dbReference>
<name>A0A4Y7RNL5_9FIRM</name>
<reference evidence="6 7" key="1">
    <citation type="journal article" date="2018" name="Environ. Microbiol.">
        <title>Novel energy conservation strategies and behaviour of Pelotomaculum schinkii driving syntrophic propionate catabolism.</title>
        <authorList>
            <person name="Hidalgo-Ahumada C.A.P."/>
            <person name="Nobu M.K."/>
            <person name="Narihiro T."/>
            <person name="Tamaki H."/>
            <person name="Liu W.T."/>
            <person name="Kamagata Y."/>
            <person name="Stams A.J.M."/>
            <person name="Imachi H."/>
            <person name="Sousa D.Z."/>
        </authorList>
    </citation>
    <scope>NUCLEOTIDE SEQUENCE [LARGE SCALE GENOMIC DNA]</scope>
    <source>
        <strain evidence="6 7">MGP</strain>
    </source>
</reference>
<evidence type="ECO:0000256" key="1">
    <source>
        <dbReference type="ARBA" id="ARBA00022723"/>
    </source>
</evidence>
<evidence type="ECO:0000259" key="5">
    <source>
        <dbReference type="Pfam" id="PF02662"/>
    </source>
</evidence>
<dbReference type="AlphaFoldDB" id="A0A4Y7RNL5"/>
<keyword evidence="3" id="KW-0408">Iron</keyword>
<dbReference type="GO" id="GO:0046872">
    <property type="term" value="F:metal ion binding"/>
    <property type="evidence" value="ECO:0007669"/>
    <property type="project" value="UniProtKB-KW"/>
</dbReference>
<dbReference type="Pfam" id="PF02662">
    <property type="entry name" value="FlpD"/>
    <property type="match status" value="1"/>
</dbReference>
<sequence length="54" mass="6219">MLKRLLEYVGFEPGRFQARWISGSEGAKFTTTIKDMTEKIKSLGPNKKMRDDIV</sequence>
<dbReference type="EMBL" id="QFFZ01000036">
    <property type="protein sequence ID" value="TEB09897.1"/>
    <property type="molecule type" value="Genomic_DNA"/>
</dbReference>
<protein>
    <recommendedName>
        <fullName evidence="5">F420-non-reducing hydrogenase iron-sulfur subunit D domain-containing protein</fullName>
    </recommendedName>
</protein>
<keyword evidence="1" id="KW-0479">Metal-binding</keyword>
<dbReference type="Proteomes" id="UP000297597">
    <property type="component" value="Unassembled WGS sequence"/>
</dbReference>
<evidence type="ECO:0000256" key="2">
    <source>
        <dbReference type="ARBA" id="ARBA00023002"/>
    </source>
</evidence>
<gene>
    <name evidence="6" type="ORF">Pmgp_02809</name>
</gene>